<dbReference type="Gene3D" id="3.30.565.10">
    <property type="entry name" value="Histidine kinase-like ATPase, C-terminal domain"/>
    <property type="match status" value="1"/>
</dbReference>
<accession>A0ABP8VIJ2</accession>
<gene>
    <name evidence="6" type="ORF">GCM10025780_01230</name>
</gene>
<keyword evidence="3" id="KW-0902">Two-component regulatory system</keyword>
<dbReference type="InterPro" id="IPR003594">
    <property type="entry name" value="HATPase_dom"/>
</dbReference>
<keyword evidence="1" id="KW-0808">Transferase</keyword>
<keyword evidence="7" id="KW-1185">Reference proteome</keyword>
<dbReference type="Proteomes" id="UP001501295">
    <property type="component" value="Unassembled WGS sequence"/>
</dbReference>
<dbReference type="EMBL" id="BAABLM010000001">
    <property type="protein sequence ID" value="GAA4664191.1"/>
    <property type="molecule type" value="Genomic_DNA"/>
</dbReference>
<sequence length="416" mass="44383">MDLDPARWRTLEPTNRSAARVERILARFLGALCIVFTAQTVPYTVAEHAAARPGWSWVLVVLTFGTLAGLTVAGLLGRVGATRRWAQAGSLVYLVLLLAWPILVGDPAGMLGRMPWPWYLCSVLLAAASFGFRLRWAIVFIVATPAVFVAVRSTPPGGGVTVPHALVDAGYAFVLGAAVLLLMTMLRRVAAAVDLAHATATAKYTAAVRAHEHEVERVQVDSILHDSVLTTFITASRADTAADRQFAVAMATHALSEVVATHALPGVETLVTIDALRGRFEDACRELGIDVEVTTTGPSEHRLPVAVVETFIGAALQALTNSVQHAGPGPVARQVFAEFRAGGVVVTIRDDGVGFDTETMTPGRLGVRVSIVERIRNIGGVAEISSRPGEGTTVRLVWPDPDRPALRAEPVRLPLD</sequence>
<evidence type="ECO:0000256" key="2">
    <source>
        <dbReference type="ARBA" id="ARBA00022777"/>
    </source>
</evidence>
<dbReference type="Pfam" id="PF02518">
    <property type="entry name" value="HATPase_c"/>
    <property type="match status" value="1"/>
</dbReference>
<dbReference type="CDD" id="cd16917">
    <property type="entry name" value="HATPase_UhpB-NarQ-NarX-like"/>
    <property type="match status" value="1"/>
</dbReference>
<feature type="domain" description="Histidine kinase/HSP90-like ATPase" evidence="5">
    <location>
        <begin position="316"/>
        <end position="400"/>
    </location>
</feature>
<comment type="caution">
    <text evidence="6">The sequence shown here is derived from an EMBL/GenBank/DDBJ whole genome shotgun (WGS) entry which is preliminary data.</text>
</comment>
<organism evidence="6 7">
    <name type="scientific">Frondihabitans cladoniiphilus</name>
    <dbReference type="NCBI Taxonomy" id="715785"/>
    <lineage>
        <taxon>Bacteria</taxon>
        <taxon>Bacillati</taxon>
        <taxon>Actinomycetota</taxon>
        <taxon>Actinomycetes</taxon>
        <taxon>Micrococcales</taxon>
        <taxon>Microbacteriaceae</taxon>
        <taxon>Frondihabitans</taxon>
    </lineage>
</organism>
<keyword evidence="4" id="KW-0812">Transmembrane</keyword>
<name>A0ABP8VIJ2_9MICO</name>
<reference evidence="7" key="1">
    <citation type="journal article" date="2019" name="Int. J. Syst. Evol. Microbiol.">
        <title>The Global Catalogue of Microorganisms (GCM) 10K type strain sequencing project: providing services to taxonomists for standard genome sequencing and annotation.</title>
        <authorList>
            <consortium name="The Broad Institute Genomics Platform"/>
            <consortium name="The Broad Institute Genome Sequencing Center for Infectious Disease"/>
            <person name="Wu L."/>
            <person name="Ma J."/>
        </authorList>
    </citation>
    <scope>NUCLEOTIDE SEQUENCE [LARGE SCALE GENOMIC DNA]</scope>
    <source>
        <strain evidence="7">JCM 18956</strain>
    </source>
</reference>
<dbReference type="PANTHER" id="PTHR24421:SF61">
    <property type="entry name" value="OXYGEN SENSOR HISTIDINE KINASE NREB"/>
    <property type="match status" value="1"/>
</dbReference>
<keyword evidence="4" id="KW-1133">Transmembrane helix</keyword>
<dbReference type="RefSeq" id="WP_345372013.1">
    <property type="nucleotide sequence ID" value="NZ_BAABLM010000001.1"/>
</dbReference>
<feature type="transmembrane region" description="Helical" evidence="4">
    <location>
        <begin position="166"/>
        <end position="186"/>
    </location>
</feature>
<feature type="transmembrane region" description="Helical" evidence="4">
    <location>
        <begin position="116"/>
        <end position="132"/>
    </location>
</feature>
<evidence type="ECO:0000259" key="5">
    <source>
        <dbReference type="Pfam" id="PF02518"/>
    </source>
</evidence>
<feature type="transmembrane region" description="Helical" evidence="4">
    <location>
        <begin position="88"/>
        <end position="104"/>
    </location>
</feature>
<evidence type="ECO:0000256" key="4">
    <source>
        <dbReference type="SAM" id="Phobius"/>
    </source>
</evidence>
<feature type="transmembrane region" description="Helical" evidence="4">
    <location>
        <begin position="55"/>
        <end position="76"/>
    </location>
</feature>
<protein>
    <recommendedName>
        <fullName evidence="5">Histidine kinase/HSP90-like ATPase domain-containing protein</fullName>
    </recommendedName>
</protein>
<evidence type="ECO:0000256" key="3">
    <source>
        <dbReference type="ARBA" id="ARBA00023012"/>
    </source>
</evidence>
<evidence type="ECO:0000313" key="6">
    <source>
        <dbReference type="EMBL" id="GAA4664191.1"/>
    </source>
</evidence>
<dbReference type="PANTHER" id="PTHR24421">
    <property type="entry name" value="NITRATE/NITRITE SENSOR PROTEIN NARX-RELATED"/>
    <property type="match status" value="1"/>
</dbReference>
<evidence type="ECO:0000256" key="1">
    <source>
        <dbReference type="ARBA" id="ARBA00022679"/>
    </source>
</evidence>
<feature type="transmembrane region" description="Helical" evidence="4">
    <location>
        <begin position="24"/>
        <end position="43"/>
    </location>
</feature>
<keyword evidence="2" id="KW-0418">Kinase</keyword>
<evidence type="ECO:0000313" key="7">
    <source>
        <dbReference type="Proteomes" id="UP001501295"/>
    </source>
</evidence>
<dbReference type="InterPro" id="IPR050482">
    <property type="entry name" value="Sensor_HK_TwoCompSys"/>
</dbReference>
<proteinExistence type="predicted"/>
<feature type="transmembrane region" description="Helical" evidence="4">
    <location>
        <begin position="137"/>
        <end position="154"/>
    </location>
</feature>
<dbReference type="InterPro" id="IPR036890">
    <property type="entry name" value="HATPase_C_sf"/>
</dbReference>
<dbReference type="SUPFAM" id="SSF55874">
    <property type="entry name" value="ATPase domain of HSP90 chaperone/DNA topoisomerase II/histidine kinase"/>
    <property type="match status" value="1"/>
</dbReference>
<keyword evidence="4" id="KW-0472">Membrane</keyword>